<feature type="domain" description="Fido" evidence="8">
    <location>
        <begin position="54"/>
        <end position="191"/>
    </location>
</feature>
<name>A0A2U1JYZ4_9BACI</name>
<dbReference type="GO" id="GO:0051302">
    <property type="term" value="P:regulation of cell division"/>
    <property type="evidence" value="ECO:0007669"/>
    <property type="project" value="TreeGrafter"/>
</dbReference>
<keyword evidence="1" id="KW-0808">Transferase</keyword>
<gene>
    <name evidence="9" type="ORF">DCC39_12075</name>
</gene>
<dbReference type="PROSITE" id="PS51459">
    <property type="entry name" value="FIDO"/>
    <property type="match status" value="1"/>
</dbReference>
<dbReference type="Proteomes" id="UP000245998">
    <property type="component" value="Unassembled WGS sequence"/>
</dbReference>
<dbReference type="PANTHER" id="PTHR39560:SF1">
    <property type="entry name" value="PROTEIN ADENYLYLTRANSFERASE FIC-RELATED"/>
    <property type="match status" value="1"/>
</dbReference>
<proteinExistence type="predicted"/>
<sequence>MSRYQSNSSYCYEGTDILINKFNIRNQAKLDELEKLYTMLRLAQLSEREPLNEFSSHSFKEIHRIIFGDIYSFAGEFRTEGISKGTSFFAHPSFINEEAERIFNELNEEHLLKGLPVEKFAHRLSYFLSELNALHPFREGNGRTIRELARQIALKSHYELDWSKASSKETIEAFIQSFHGKLYDLSSLIFRCIC</sequence>
<dbReference type="GO" id="GO:0005524">
    <property type="term" value="F:ATP binding"/>
    <property type="evidence" value="ECO:0007669"/>
    <property type="project" value="UniProtKB-KW"/>
</dbReference>
<comment type="caution">
    <text evidence="9">The sequence shown here is derived from an EMBL/GenBank/DDBJ whole genome shotgun (WGS) entry which is preliminary data.</text>
</comment>
<keyword evidence="2" id="KW-0548">Nucleotidyltransferase</keyword>
<dbReference type="RefSeq" id="WP_116555160.1">
    <property type="nucleotide sequence ID" value="NZ_QCZG01000025.1"/>
</dbReference>
<evidence type="ECO:0000313" key="9">
    <source>
        <dbReference type="EMBL" id="PWA10018.1"/>
    </source>
</evidence>
<dbReference type="EC" id="2.7.7.108" evidence="5"/>
<evidence type="ECO:0000256" key="2">
    <source>
        <dbReference type="ARBA" id="ARBA00022695"/>
    </source>
</evidence>
<dbReference type="PANTHER" id="PTHR39560">
    <property type="entry name" value="PROTEIN ADENYLYLTRANSFERASE FIC-RELATED"/>
    <property type="match status" value="1"/>
</dbReference>
<keyword evidence="4" id="KW-0067">ATP-binding</keyword>
<evidence type="ECO:0000256" key="4">
    <source>
        <dbReference type="ARBA" id="ARBA00022840"/>
    </source>
</evidence>
<organism evidence="9 10">
    <name type="scientific">Pueribacillus theae</name>
    <dbReference type="NCBI Taxonomy" id="2171751"/>
    <lineage>
        <taxon>Bacteria</taxon>
        <taxon>Bacillati</taxon>
        <taxon>Bacillota</taxon>
        <taxon>Bacilli</taxon>
        <taxon>Bacillales</taxon>
        <taxon>Bacillaceae</taxon>
        <taxon>Pueribacillus</taxon>
    </lineage>
</organism>
<dbReference type="EMBL" id="QCZG01000025">
    <property type="protein sequence ID" value="PWA10018.1"/>
    <property type="molecule type" value="Genomic_DNA"/>
</dbReference>
<evidence type="ECO:0000256" key="7">
    <source>
        <dbReference type="ARBA" id="ARBA00048696"/>
    </source>
</evidence>
<protein>
    <recommendedName>
        <fullName evidence="5">protein adenylyltransferase</fullName>
        <ecNumber evidence="5">2.7.7.108</ecNumber>
    </recommendedName>
</protein>
<keyword evidence="3" id="KW-0547">Nucleotide-binding</keyword>
<comment type="catalytic activity">
    <reaction evidence="7">
        <text>L-tyrosyl-[protein] + ATP = O-(5'-adenylyl)-L-tyrosyl-[protein] + diphosphate</text>
        <dbReference type="Rhea" id="RHEA:54288"/>
        <dbReference type="Rhea" id="RHEA-COMP:10136"/>
        <dbReference type="Rhea" id="RHEA-COMP:13846"/>
        <dbReference type="ChEBI" id="CHEBI:30616"/>
        <dbReference type="ChEBI" id="CHEBI:33019"/>
        <dbReference type="ChEBI" id="CHEBI:46858"/>
        <dbReference type="ChEBI" id="CHEBI:83624"/>
        <dbReference type="EC" id="2.7.7.108"/>
    </reaction>
</comment>
<dbReference type="Gene3D" id="1.10.3290.10">
    <property type="entry name" value="Fido-like domain"/>
    <property type="match status" value="1"/>
</dbReference>
<evidence type="ECO:0000313" key="10">
    <source>
        <dbReference type="Proteomes" id="UP000245998"/>
    </source>
</evidence>
<dbReference type="AlphaFoldDB" id="A0A2U1JYZ4"/>
<reference evidence="9 10" key="1">
    <citation type="submission" date="2018-04" db="EMBL/GenBank/DDBJ databases">
        <title>Camelliibacillus theae gen. nov., sp. nov., isolated from Pu'er tea.</title>
        <authorList>
            <person name="Niu L."/>
        </authorList>
    </citation>
    <scope>NUCLEOTIDE SEQUENCE [LARGE SCALE GENOMIC DNA]</scope>
    <source>
        <strain evidence="9 10">T8</strain>
    </source>
</reference>
<accession>A0A2U1JYZ4</accession>
<evidence type="ECO:0000259" key="8">
    <source>
        <dbReference type="PROSITE" id="PS51459"/>
    </source>
</evidence>
<evidence type="ECO:0000256" key="6">
    <source>
        <dbReference type="ARBA" id="ARBA00047939"/>
    </source>
</evidence>
<evidence type="ECO:0000256" key="5">
    <source>
        <dbReference type="ARBA" id="ARBA00034531"/>
    </source>
</evidence>
<evidence type="ECO:0000256" key="1">
    <source>
        <dbReference type="ARBA" id="ARBA00022679"/>
    </source>
</evidence>
<evidence type="ECO:0000256" key="3">
    <source>
        <dbReference type="ARBA" id="ARBA00022741"/>
    </source>
</evidence>
<dbReference type="GO" id="GO:0070733">
    <property type="term" value="F:AMPylase activity"/>
    <property type="evidence" value="ECO:0007669"/>
    <property type="project" value="UniProtKB-EC"/>
</dbReference>
<dbReference type="SUPFAM" id="SSF140931">
    <property type="entry name" value="Fic-like"/>
    <property type="match status" value="1"/>
</dbReference>
<keyword evidence="10" id="KW-1185">Reference proteome</keyword>
<dbReference type="Pfam" id="PF02661">
    <property type="entry name" value="Fic"/>
    <property type="match status" value="1"/>
</dbReference>
<dbReference type="InterPro" id="IPR036597">
    <property type="entry name" value="Fido-like_dom_sf"/>
</dbReference>
<dbReference type="InterPro" id="IPR003812">
    <property type="entry name" value="Fido"/>
</dbReference>
<comment type="catalytic activity">
    <reaction evidence="6">
        <text>L-threonyl-[protein] + ATP = 3-O-(5'-adenylyl)-L-threonyl-[protein] + diphosphate</text>
        <dbReference type="Rhea" id="RHEA:54292"/>
        <dbReference type="Rhea" id="RHEA-COMP:11060"/>
        <dbReference type="Rhea" id="RHEA-COMP:13847"/>
        <dbReference type="ChEBI" id="CHEBI:30013"/>
        <dbReference type="ChEBI" id="CHEBI:30616"/>
        <dbReference type="ChEBI" id="CHEBI:33019"/>
        <dbReference type="ChEBI" id="CHEBI:138113"/>
        <dbReference type="EC" id="2.7.7.108"/>
    </reaction>
</comment>
<dbReference type="OrthoDB" id="9813719at2"/>